<feature type="transmembrane region" description="Helical" evidence="1">
    <location>
        <begin position="406"/>
        <end position="423"/>
    </location>
</feature>
<gene>
    <name evidence="2" type="ORF">AVDCRST_MAG80-2387</name>
</gene>
<dbReference type="EMBL" id="CADCVC010000212">
    <property type="protein sequence ID" value="CAA9452042.1"/>
    <property type="molecule type" value="Genomic_DNA"/>
</dbReference>
<feature type="transmembrane region" description="Helical" evidence="1">
    <location>
        <begin position="333"/>
        <end position="353"/>
    </location>
</feature>
<keyword evidence="1" id="KW-0812">Transmembrane</keyword>
<accession>A0A6J4QQI6</accession>
<proteinExistence type="predicted"/>
<keyword evidence="1" id="KW-1133">Transmembrane helix</keyword>
<name>A0A6J4QQI6_9ACTN</name>
<organism evidence="2">
    <name type="scientific">uncultured Rubrobacteraceae bacterium</name>
    <dbReference type="NCBI Taxonomy" id="349277"/>
    <lineage>
        <taxon>Bacteria</taxon>
        <taxon>Bacillati</taxon>
        <taxon>Actinomycetota</taxon>
        <taxon>Rubrobacteria</taxon>
        <taxon>Rubrobacterales</taxon>
        <taxon>Rubrobacteraceae</taxon>
        <taxon>environmental samples</taxon>
    </lineage>
</organism>
<sequence>MSSLRAIGIISGLVVGCLGGAVIWALGLASLLTGVVLGGLYGLLFTLLVARRAVSPGAGLLWGLGYAFLLWLAGPAGLFPLLGGSGEASAMGMLDTARAHFPELIAYLLLFGLPLGLALGILGSLRPPPGQARFSWPRALVVGGVAGIMGGWAFGRWMAQVDFFPLIAGLVNSDSPTVGMMLHFVIAVFIGASFGVLFQRDVRGFGSSLGWGMAYGVLWWFLGPLTLLPILGGSAPDWSYGQGGALFGSLVGHVIYGLLLGLVYAVLDRLWIGFFYDSDPINREVEGPGTRTLRSLGWGALASLVGGLLFSLVMVATGVLPMIANLVGGSSPVLGFVVHMGISTMIGMSYGLLFRYEAPDAGSSVVWGMLYGLVWWFVGHLTLLPILLGGTFVWTTEAAADGLPSLIGHLIYGAALALLFLLLERRHADWARLDPRIAAREERRQRPVGTPAPALWLFVLGLGVLLPIALG</sequence>
<feature type="transmembrane region" description="Helical" evidence="1">
    <location>
        <begin position="301"/>
        <end position="327"/>
    </location>
</feature>
<reference evidence="2" key="1">
    <citation type="submission" date="2020-02" db="EMBL/GenBank/DDBJ databases">
        <authorList>
            <person name="Meier V. D."/>
        </authorList>
    </citation>
    <scope>NUCLEOTIDE SEQUENCE</scope>
    <source>
        <strain evidence="2">AVDCRST_MAG80</strain>
    </source>
</reference>
<feature type="transmembrane region" description="Helical" evidence="1">
    <location>
        <begin position="244"/>
        <end position="267"/>
    </location>
</feature>
<feature type="transmembrane region" description="Helical" evidence="1">
    <location>
        <begin position="31"/>
        <end position="49"/>
    </location>
</feature>
<dbReference type="PROSITE" id="PS51257">
    <property type="entry name" value="PROKAR_LIPOPROTEIN"/>
    <property type="match status" value="1"/>
</dbReference>
<feature type="transmembrane region" description="Helical" evidence="1">
    <location>
        <begin position="137"/>
        <end position="158"/>
    </location>
</feature>
<feature type="transmembrane region" description="Helical" evidence="1">
    <location>
        <begin position="365"/>
        <end position="394"/>
    </location>
</feature>
<keyword evidence="1" id="KW-0472">Membrane</keyword>
<feature type="transmembrane region" description="Helical" evidence="1">
    <location>
        <begin position="453"/>
        <end position="470"/>
    </location>
</feature>
<feature type="transmembrane region" description="Helical" evidence="1">
    <location>
        <begin position="7"/>
        <end position="25"/>
    </location>
</feature>
<feature type="transmembrane region" description="Helical" evidence="1">
    <location>
        <begin position="210"/>
        <end position="232"/>
    </location>
</feature>
<protein>
    <submittedName>
        <fullName evidence="2">Permease of the drug/metabolite transporter (DMT) superfamily</fullName>
    </submittedName>
</protein>
<feature type="transmembrane region" description="Helical" evidence="1">
    <location>
        <begin position="104"/>
        <end position="125"/>
    </location>
</feature>
<feature type="transmembrane region" description="Helical" evidence="1">
    <location>
        <begin position="61"/>
        <end position="84"/>
    </location>
</feature>
<evidence type="ECO:0000313" key="2">
    <source>
        <dbReference type="EMBL" id="CAA9452042.1"/>
    </source>
</evidence>
<dbReference type="AlphaFoldDB" id="A0A6J4QQI6"/>
<evidence type="ECO:0000256" key="1">
    <source>
        <dbReference type="SAM" id="Phobius"/>
    </source>
</evidence>
<feature type="transmembrane region" description="Helical" evidence="1">
    <location>
        <begin position="178"/>
        <end position="198"/>
    </location>
</feature>